<name>A0A0K9P610_ZOSMR</name>
<dbReference type="EMBL" id="LFYR01001213">
    <property type="protein sequence ID" value="KMZ63637.1"/>
    <property type="molecule type" value="Genomic_DNA"/>
</dbReference>
<comment type="caution">
    <text evidence="3">The sequence shown here is derived from an EMBL/GenBank/DDBJ whole genome shotgun (WGS) entry which is preliminary data.</text>
</comment>
<evidence type="ECO:0000313" key="4">
    <source>
        <dbReference type="Proteomes" id="UP000036987"/>
    </source>
</evidence>
<dbReference type="PANTHER" id="PTHR35499:SF1">
    <property type="entry name" value="DUF3741 DOMAIN-CONTAINING PROTEIN"/>
    <property type="match status" value="1"/>
</dbReference>
<dbReference type="InterPro" id="IPR032795">
    <property type="entry name" value="DUF3741-assoc"/>
</dbReference>
<evidence type="ECO:0000259" key="2">
    <source>
        <dbReference type="Pfam" id="PF14383"/>
    </source>
</evidence>
<dbReference type="Proteomes" id="UP000036987">
    <property type="component" value="Unassembled WGS sequence"/>
</dbReference>
<protein>
    <recommendedName>
        <fullName evidence="2">DUF3741 domain-containing protein</fullName>
    </recommendedName>
</protein>
<dbReference type="AlphaFoldDB" id="A0A0K9P610"/>
<feature type="region of interest" description="Disordered" evidence="1">
    <location>
        <begin position="156"/>
        <end position="230"/>
    </location>
</feature>
<reference evidence="4" key="1">
    <citation type="journal article" date="2016" name="Nature">
        <title>The genome of the seagrass Zostera marina reveals angiosperm adaptation to the sea.</title>
        <authorList>
            <person name="Olsen J.L."/>
            <person name="Rouze P."/>
            <person name="Verhelst B."/>
            <person name="Lin Y.-C."/>
            <person name="Bayer T."/>
            <person name="Collen J."/>
            <person name="Dattolo E."/>
            <person name="De Paoli E."/>
            <person name="Dittami S."/>
            <person name="Maumus F."/>
            <person name="Michel G."/>
            <person name="Kersting A."/>
            <person name="Lauritano C."/>
            <person name="Lohaus R."/>
            <person name="Toepel M."/>
            <person name="Tonon T."/>
            <person name="Vanneste K."/>
            <person name="Amirebrahimi M."/>
            <person name="Brakel J."/>
            <person name="Bostroem C."/>
            <person name="Chovatia M."/>
            <person name="Grimwood J."/>
            <person name="Jenkins J.W."/>
            <person name="Jueterbock A."/>
            <person name="Mraz A."/>
            <person name="Stam W.T."/>
            <person name="Tice H."/>
            <person name="Bornberg-Bauer E."/>
            <person name="Green P.J."/>
            <person name="Pearson G.A."/>
            <person name="Procaccini G."/>
            <person name="Duarte C.M."/>
            <person name="Schmutz J."/>
            <person name="Reusch T.B.H."/>
            <person name="Van de Peer Y."/>
        </authorList>
    </citation>
    <scope>NUCLEOTIDE SEQUENCE [LARGE SCALE GENOMIC DNA]</scope>
    <source>
        <strain evidence="4">cv. Finnish</strain>
    </source>
</reference>
<proteinExistence type="predicted"/>
<dbReference type="PANTHER" id="PTHR35499">
    <property type="entry name" value="OS05G0128300 PROTEIN"/>
    <property type="match status" value="1"/>
</dbReference>
<feature type="compositionally biased region" description="Polar residues" evidence="1">
    <location>
        <begin position="203"/>
        <end position="213"/>
    </location>
</feature>
<feature type="compositionally biased region" description="Low complexity" evidence="1">
    <location>
        <begin position="165"/>
        <end position="175"/>
    </location>
</feature>
<gene>
    <name evidence="3" type="ORF">ZOSMA_3G01190</name>
</gene>
<evidence type="ECO:0000256" key="1">
    <source>
        <dbReference type="SAM" id="MobiDB-lite"/>
    </source>
</evidence>
<evidence type="ECO:0000313" key="3">
    <source>
        <dbReference type="EMBL" id="KMZ63637.1"/>
    </source>
</evidence>
<keyword evidence="4" id="KW-1185">Reference proteome</keyword>
<dbReference type="Pfam" id="PF14383">
    <property type="entry name" value="VARLMGL"/>
    <property type="match status" value="1"/>
</dbReference>
<feature type="domain" description="DUF3741" evidence="2">
    <location>
        <begin position="58"/>
        <end position="71"/>
    </location>
</feature>
<feature type="compositionally biased region" description="Low complexity" evidence="1">
    <location>
        <begin position="221"/>
        <end position="230"/>
    </location>
</feature>
<accession>A0A0K9P610</accession>
<sequence>MVFGAGGMGCVGSFFDFFHVSHRLRGGRRYGGNLDSVKDEEIVQEKEGRDNHASPALGVVARLMGLDTMPEQVTVDSWGVRGRSRSMSSVERQRSQVSGCLNKSSSFHQPRSFWLPYENDGFWILNFGDDDGDGNKKRKETKIEACLVTSEEEGFHGRRTKIDSDSSSQNSSPVSVLDRDSVHQVSGSNDGYCSRTDGEENPNEVSSKRNVTRTVEDHRNNNNQPSSSSSLVGCWDEICRLALEDVKIERWVIGDWMKKNYYLEDLAIEIEMKMIDFLVQEYVEELYHTFLEK</sequence>
<organism evidence="3 4">
    <name type="scientific">Zostera marina</name>
    <name type="common">Eelgrass</name>
    <dbReference type="NCBI Taxonomy" id="29655"/>
    <lineage>
        <taxon>Eukaryota</taxon>
        <taxon>Viridiplantae</taxon>
        <taxon>Streptophyta</taxon>
        <taxon>Embryophyta</taxon>
        <taxon>Tracheophyta</taxon>
        <taxon>Spermatophyta</taxon>
        <taxon>Magnoliopsida</taxon>
        <taxon>Liliopsida</taxon>
        <taxon>Zosteraceae</taxon>
        <taxon>Zostera</taxon>
    </lineage>
</organism>